<dbReference type="InterPro" id="IPR039039">
    <property type="entry name" value="RAI1-like_fam"/>
</dbReference>
<dbReference type="GO" id="GO:0005829">
    <property type="term" value="C:cytosol"/>
    <property type="evidence" value="ECO:0007669"/>
    <property type="project" value="TreeGrafter"/>
</dbReference>
<comment type="catalytic activity">
    <reaction evidence="3">
        <text>a 5'-end (N(7)-methyl 5'-triphosphoguanosine)-ribonucleoside-ribonucleotide in mRNA + H2O = a (N(7)-methyl 5'-triphosphoguanosine)-nucleoside + a 5'-end phospho-ribonucleoside in mRNA + H(+)</text>
        <dbReference type="Rhea" id="RHEA:66928"/>
        <dbReference type="Rhea" id="RHEA-COMP:15692"/>
        <dbReference type="Rhea" id="RHEA-COMP:17313"/>
        <dbReference type="ChEBI" id="CHEBI:15377"/>
        <dbReference type="ChEBI" id="CHEBI:15378"/>
        <dbReference type="ChEBI" id="CHEBI:138282"/>
        <dbReference type="ChEBI" id="CHEBI:172876"/>
        <dbReference type="ChEBI" id="CHEBI:172877"/>
    </reaction>
    <physiologicalReaction direction="left-to-right" evidence="3">
        <dbReference type="Rhea" id="RHEA:66929"/>
    </physiologicalReaction>
</comment>
<reference evidence="9" key="1">
    <citation type="journal article" date="2017" name="Nat. Ecol. Evol.">
        <title>Genome expansion and lineage-specific genetic innovations in the forest pathogenic fungi Armillaria.</title>
        <authorList>
            <person name="Sipos G."/>
            <person name="Prasanna A.N."/>
            <person name="Walter M.C."/>
            <person name="O'Connor E."/>
            <person name="Balint B."/>
            <person name="Krizsan K."/>
            <person name="Kiss B."/>
            <person name="Hess J."/>
            <person name="Varga T."/>
            <person name="Slot J."/>
            <person name="Riley R."/>
            <person name="Boka B."/>
            <person name="Rigling D."/>
            <person name="Barry K."/>
            <person name="Lee J."/>
            <person name="Mihaltcheva S."/>
            <person name="LaButti K."/>
            <person name="Lipzen A."/>
            <person name="Waldron R."/>
            <person name="Moloney N.M."/>
            <person name="Sperisen C."/>
            <person name="Kredics L."/>
            <person name="Vagvoelgyi C."/>
            <person name="Patrignani A."/>
            <person name="Fitzpatrick D."/>
            <person name="Nagy I."/>
            <person name="Doyle S."/>
            <person name="Anderson J.B."/>
            <person name="Grigoriev I.V."/>
            <person name="Gueldener U."/>
            <person name="Muensterkoetter M."/>
            <person name="Nagy L.G."/>
        </authorList>
    </citation>
    <scope>NUCLEOTIDE SEQUENCE [LARGE SCALE GENOMIC DNA]</scope>
    <source>
        <strain evidence="9">28-4</strain>
    </source>
</reference>
<keyword evidence="6" id="KW-0540">Nuclease</keyword>
<comment type="catalytic activity">
    <reaction evidence="5">
        <text>a 5'-end NAD(+)-phospho-ribonucleoside in mRNA + H2O = a 5'-end phospho-ribonucleoside in mRNA + NAD(+) + H(+)</text>
        <dbReference type="Rhea" id="RHEA:60880"/>
        <dbReference type="Rhea" id="RHEA-COMP:15692"/>
        <dbReference type="Rhea" id="RHEA-COMP:15698"/>
        <dbReference type="ChEBI" id="CHEBI:15377"/>
        <dbReference type="ChEBI" id="CHEBI:15378"/>
        <dbReference type="ChEBI" id="CHEBI:57540"/>
        <dbReference type="ChEBI" id="CHEBI:138282"/>
        <dbReference type="ChEBI" id="CHEBI:144029"/>
    </reaction>
    <physiologicalReaction direction="left-to-right" evidence="5">
        <dbReference type="Rhea" id="RHEA:60881"/>
    </physiologicalReaction>
</comment>
<gene>
    <name evidence="8" type="ORF">ARMSODRAFT_919931</name>
</gene>
<dbReference type="InterPro" id="IPR013961">
    <property type="entry name" value="RAI1"/>
</dbReference>
<evidence type="ECO:0000256" key="4">
    <source>
        <dbReference type="ARBA" id="ARBA00044692"/>
    </source>
</evidence>
<comment type="function">
    <text evidence="6">Decapping enzyme for NAD-capped RNAs: specifically hydrolyzes the nicotinamide adenine dinucleotide (NAD) cap from a subset of RNAs by removing the entire NAD moiety from the 5'-end of an NAD-capped RNA.</text>
</comment>
<evidence type="ECO:0000256" key="6">
    <source>
        <dbReference type="RuleBase" id="RU367113"/>
    </source>
</evidence>
<evidence type="ECO:0000256" key="1">
    <source>
        <dbReference type="ARBA" id="ARBA00001968"/>
    </source>
</evidence>
<comment type="catalytic activity">
    <reaction evidence="4">
        <text>a 5'-end triphospho-ribonucleoside in mRNA + H2O = a 5'-end phospho-ribonucleoside in mRNA + diphosphate + H(+)</text>
        <dbReference type="Rhea" id="RHEA:78683"/>
        <dbReference type="Rhea" id="RHEA-COMP:15692"/>
        <dbReference type="Rhea" id="RHEA-COMP:17164"/>
        <dbReference type="ChEBI" id="CHEBI:15377"/>
        <dbReference type="ChEBI" id="CHEBI:15378"/>
        <dbReference type="ChEBI" id="CHEBI:33019"/>
        <dbReference type="ChEBI" id="CHEBI:138282"/>
        <dbReference type="ChEBI" id="CHEBI:167618"/>
    </reaction>
    <physiologicalReaction direction="left-to-right" evidence="4">
        <dbReference type="Rhea" id="RHEA:78684"/>
    </physiologicalReaction>
</comment>
<dbReference type="PANTHER" id="PTHR12395:SF9">
    <property type="entry name" value="DECAPPING AND EXORIBONUCLEASE PROTEIN"/>
    <property type="match status" value="1"/>
</dbReference>
<evidence type="ECO:0000256" key="2">
    <source>
        <dbReference type="ARBA" id="ARBA00006562"/>
    </source>
</evidence>
<dbReference type="GO" id="GO:0034353">
    <property type="term" value="F:mRNA 5'-diphosphatase activity"/>
    <property type="evidence" value="ECO:0007669"/>
    <property type="project" value="TreeGrafter"/>
</dbReference>
<dbReference type="STRING" id="1076256.A0A2H3AWE7"/>
<dbReference type="GO" id="GO:0110155">
    <property type="term" value="P:NAD-cap decapping"/>
    <property type="evidence" value="ECO:0007669"/>
    <property type="project" value="TreeGrafter"/>
</dbReference>
<comment type="similarity">
    <text evidence="2 6">Belongs to the DXO/Dom3Z family.</text>
</comment>
<dbReference type="GO" id="GO:0004518">
    <property type="term" value="F:nuclease activity"/>
    <property type="evidence" value="ECO:0007669"/>
    <property type="project" value="UniProtKB-KW"/>
</dbReference>
<evidence type="ECO:0000313" key="9">
    <source>
        <dbReference type="Proteomes" id="UP000218334"/>
    </source>
</evidence>
<dbReference type="EMBL" id="KZ293461">
    <property type="protein sequence ID" value="PBK63059.1"/>
    <property type="molecule type" value="Genomic_DNA"/>
</dbReference>
<comment type="subcellular location">
    <subcellularLocation>
        <location evidence="6">Nucleus</location>
    </subcellularLocation>
</comment>
<evidence type="ECO:0000256" key="3">
    <source>
        <dbReference type="ARBA" id="ARBA00044676"/>
    </source>
</evidence>
<evidence type="ECO:0000256" key="5">
    <source>
        <dbReference type="ARBA" id="ARBA00048124"/>
    </source>
</evidence>
<dbReference type="GO" id="GO:0000956">
    <property type="term" value="P:nuclear-transcribed mRNA catabolic process"/>
    <property type="evidence" value="ECO:0007669"/>
    <property type="project" value="TreeGrafter"/>
</dbReference>
<proteinExistence type="inferred from homology"/>
<name>A0A2H3AWE7_9AGAR</name>
<dbReference type="GO" id="GO:0005634">
    <property type="term" value="C:nucleus"/>
    <property type="evidence" value="ECO:0007669"/>
    <property type="project" value="UniProtKB-SubCell"/>
</dbReference>
<organism evidence="8 9">
    <name type="scientific">Armillaria solidipes</name>
    <dbReference type="NCBI Taxonomy" id="1076256"/>
    <lineage>
        <taxon>Eukaryota</taxon>
        <taxon>Fungi</taxon>
        <taxon>Dikarya</taxon>
        <taxon>Basidiomycota</taxon>
        <taxon>Agaricomycotina</taxon>
        <taxon>Agaricomycetes</taxon>
        <taxon>Agaricomycetidae</taxon>
        <taxon>Agaricales</taxon>
        <taxon>Marasmiineae</taxon>
        <taxon>Physalacriaceae</taxon>
        <taxon>Armillaria</taxon>
    </lineage>
</organism>
<keyword evidence="9" id="KW-1185">Reference proteome</keyword>
<dbReference type="GO" id="GO:0000166">
    <property type="term" value="F:nucleotide binding"/>
    <property type="evidence" value="ECO:0007669"/>
    <property type="project" value="UniProtKB-KW"/>
</dbReference>
<evidence type="ECO:0000259" key="7">
    <source>
        <dbReference type="Pfam" id="PF08652"/>
    </source>
</evidence>
<accession>A0A2H3AWE7</accession>
<dbReference type="GO" id="GO:0046872">
    <property type="term" value="F:metal ion binding"/>
    <property type="evidence" value="ECO:0007669"/>
    <property type="project" value="UniProtKB-KW"/>
</dbReference>
<dbReference type="GO" id="GO:0003723">
    <property type="term" value="F:RNA binding"/>
    <property type="evidence" value="ECO:0007669"/>
    <property type="project" value="UniProtKB-KW"/>
</dbReference>
<sequence length="338" mass="38095">MDLNLSDLSNVSLPVTKTPPIQFACMSISEDHEVHTDSTESLRAFTPPPIGINLKDGLRNYRRRVGSNPFHNHPSRLDRILRMCLDSNSIDEITTSQIVTHRGIVAKLLWGNAQQLNVFLYDGVLYIEVYDPEPDRMHTFVHDGECIGSNFEALCTGESPNGVHDLHARWCAGVTFNLGDLKIVLSGEVDCQKDSNFTGQAKDCLELKTRNQDAKQSPAKLRWYFQSSLIGVPTIVLGWHKEGVLTAVDMIDVASMVNETTLQQRYDNTAIFISALRRHCMVHAMEKGENPIWRVMTKNQLHQGSTIRALNSEEVQSLNRDDERVGILPIWFVTALQK</sequence>
<dbReference type="Proteomes" id="UP000218334">
    <property type="component" value="Unassembled WGS sequence"/>
</dbReference>
<comment type="cofactor">
    <cofactor evidence="1 6">
        <name>a divalent metal cation</name>
        <dbReference type="ChEBI" id="CHEBI:60240"/>
    </cofactor>
</comment>
<keyword evidence="6" id="KW-0378">Hydrolase</keyword>
<protein>
    <recommendedName>
        <fullName evidence="6">Decapping nuclease</fullName>
        <ecNumber evidence="6">3.6.1.-</ecNumber>
    </recommendedName>
</protein>
<evidence type="ECO:0000313" key="8">
    <source>
        <dbReference type="EMBL" id="PBK63059.1"/>
    </source>
</evidence>
<dbReference type="Pfam" id="PF08652">
    <property type="entry name" value="RAI1"/>
    <property type="match status" value="1"/>
</dbReference>
<keyword evidence="6" id="KW-0479">Metal-binding</keyword>
<keyword evidence="6" id="KW-0694">RNA-binding</keyword>
<feature type="domain" description="RAI1-like" evidence="7">
    <location>
        <begin position="19"/>
        <end position="333"/>
    </location>
</feature>
<dbReference type="PANTHER" id="PTHR12395">
    <property type="entry name" value="DOM-3 RELATED"/>
    <property type="match status" value="1"/>
</dbReference>
<dbReference type="EC" id="3.6.1.-" evidence="6"/>
<keyword evidence="6" id="KW-0539">Nucleus</keyword>
<keyword evidence="6" id="KW-0547">Nucleotide-binding</keyword>
<dbReference type="AlphaFoldDB" id="A0A2H3AWE7"/>